<feature type="transmembrane region" description="Helical" evidence="1">
    <location>
        <begin position="91"/>
        <end position="118"/>
    </location>
</feature>
<keyword evidence="1" id="KW-1133">Transmembrane helix</keyword>
<name>A0AAU7X6T3_9HYPH</name>
<dbReference type="RefSeq" id="WP_407048399.1">
    <property type="nucleotide sequence ID" value="NZ_CP158568.1"/>
</dbReference>
<feature type="transmembrane region" description="Helical" evidence="1">
    <location>
        <begin position="139"/>
        <end position="156"/>
    </location>
</feature>
<feature type="transmembrane region" description="Helical" evidence="1">
    <location>
        <begin position="51"/>
        <end position="71"/>
    </location>
</feature>
<keyword evidence="1" id="KW-0472">Membrane</keyword>
<proteinExistence type="predicted"/>
<organism evidence="2">
    <name type="scientific">Methyloraptor flagellatus</name>
    <dbReference type="NCBI Taxonomy" id="3162530"/>
    <lineage>
        <taxon>Bacteria</taxon>
        <taxon>Pseudomonadati</taxon>
        <taxon>Pseudomonadota</taxon>
        <taxon>Alphaproteobacteria</taxon>
        <taxon>Hyphomicrobiales</taxon>
        <taxon>Ancalomicrobiaceae</taxon>
        <taxon>Methyloraptor</taxon>
    </lineage>
</organism>
<feature type="transmembrane region" description="Helical" evidence="1">
    <location>
        <begin position="16"/>
        <end position="39"/>
    </location>
</feature>
<accession>A0AAU7X6T3</accession>
<dbReference type="PANTHER" id="PTHR15887:SF1">
    <property type="entry name" value="TRANSMEMBRANE PROTEIN 69"/>
    <property type="match status" value="1"/>
</dbReference>
<dbReference type="Pfam" id="PF11911">
    <property type="entry name" value="DUF3429"/>
    <property type="match status" value="1"/>
</dbReference>
<evidence type="ECO:0000256" key="1">
    <source>
        <dbReference type="SAM" id="Phobius"/>
    </source>
</evidence>
<dbReference type="KEGG" id="mflg:ABS361_14500"/>
<dbReference type="PANTHER" id="PTHR15887">
    <property type="entry name" value="TRANSMEMBRANE PROTEIN 69"/>
    <property type="match status" value="1"/>
</dbReference>
<dbReference type="AlphaFoldDB" id="A0AAU7X6T3"/>
<gene>
    <name evidence="2" type="ORF">ABS361_14500</name>
</gene>
<reference evidence="2" key="1">
    <citation type="submission" date="2024-06" db="EMBL/GenBank/DDBJ databases">
        <title>Methylostella associata gen. nov., sp. nov., a novel Ancalomicrobiaceae-affiliated facultatively methylotrophic bacteria that feed on methanotrophs of the genus Methylococcus.</title>
        <authorList>
            <person name="Saltykova V."/>
            <person name="Danilova O.V."/>
            <person name="Oshkin I.Y."/>
            <person name="Belova S.E."/>
            <person name="Pimenov N.V."/>
            <person name="Dedysh S.N."/>
        </authorList>
    </citation>
    <scope>NUCLEOTIDE SEQUENCE</scope>
    <source>
        <strain evidence="2">S20</strain>
    </source>
</reference>
<dbReference type="InterPro" id="IPR021836">
    <property type="entry name" value="DUF3429"/>
</dbReference>
<dbReference type="EMBL" id="CP158568">
    <property type="protein sequence ID" value="XBY43300.1"/>
    <property type="molecule type" value="Genomic_DNA"/>
</dbReference>
<sequence length="158" mass="16495">MTLADPYSTDPIPREAAVLGVLGLVPFGLAAAGVVLWPAGSPAELAAAKALLGYGAAILSFLGGVRWGNALRIADAHAREHEFALAVLPALAGWFALLVPFFWATSLFTAAFAIQGLWDVGAAHRGELPAWYGRLRKRLTIVVTGIFAVVAGYAAVTL</sequence>
<keyword evidence="1" id="KW-0812">Transmembrane</keyword>
<evidence type="ECO:0000313" key="2">
    <source>
        <dbReference type="EMBL" id="XBY43300.1"/>
    </source>
</evidence>
<protein>
    <submittedName>
        <fullName evidence="2">DUF3429 domain-containing protein</fullName>
    </submittedName>
</protein>